<comment type="cofactor">
    <cofactor evidence="2">
        <name>pyridoxal 5'-phosphate</name>
        <dbReference type="ChEBI" id="CHEBI:597326"/>
    </cofactor>
</comment>
<dbReference type="Gene3D" id="3.40.50.2000">
    <property type="entry name" value="Glycogen Phosphorylase B"/>
    <property type="match status" value="3"/>
</dbReference>
<dbReference type="HOGENOM" id="CLU_015112_1_0_7"/>
<dbReference type="Pfam" id="PF00343">
    <property type="entry name" value="Phosphorylase"/>
    <property type="match status" value="1"/>
</dbReference>
<dbReference type="PANTHER" id="PTHR42655">
    <property type="entry name" value="GLYCOGEN PHOSPHORYLASE"/>
    <property type="match status" value="1"/>
</dbReference>
<dbReference type="Proteomes" id="UP000035036">
    <property type="component" value="Chromosome"/>
</dbReference>
<comment type="function">
    <text evidence="9">Phosphorylase is an important allosteric enzyme in carbohydrate metabolism. Enzymes from different sources differ in their regulatory mechanisms and in their natural substrates. However, all known phosphorylases share catalytic and structural properties.</text>
</comment>
<keyword evidence="11" id="KW-1185">Reference proteome</keyword>
<dbReference type="GO" id="GO:0030170">
    <property type="term" value="F:pyridoxal phosphate binding"/>
    <property type="evidence" value="ECO:0007669"/>
    <property type="project" value="InterPro"/>
</dbReference>
<dbReference type="EC" id="2.4.1.1" evidence="4"/>
<dbReference type="KEGG" id="gsb:GSUB_08910"/>
<evidence type="ECO:0000256" key="1">
    <source>
        <dbReference type="ARBA" id="ARBA00001275"/>
    </source>
</evidence>
<dbReference type="RefSeq" id="WP_040200357.1">
    <property type="nucleotide sequence ID" value="NZ_CP010311.1"/>
</dbReference>
<dbReference type="InterPro" id="IPR052182">
    <property type="entry name" value="Glycogen/Maltodextrin_Phosph"/>
</dbReference>
<accession>A0A0B5FR94</accession>
<dbReference type="SUPFAM" id="SSF53756">
    <property type="entry name" value="UDP-Glycosyltransferase/glycogen phosphorylase"/>
    <property type="match status" value="1"/>
</dbReference>
<dbReference type="PANTHER" id="PTHR42655:SF1">
    <property type="entry name" value="GLYCOGEN PHOSPHORYLASE"/>
    <property type="match status" value="1"/>
</dbReference>
<proteinExistence type="inferred from homology"/>
<evidence type="ECO:0000256" key="2">
    <source>
        <dbReference type="ARBA" id="ARBA00001933"/>
    </source>
</evidence>
<sequence length="574" mass="65065">MDKHNAWKSFAWESRIAYFSMEIGLSGQIPTYSGGLGVLAGDTIKSAADLKVPMVAVTLLHRKGYFRQQIDSDGWQHEYPVQWNPERLLELLPVKTLVTIEGRDVKIQPWLYRVKSPAGGVVPVIFLDTDIPGNTEADRRLTDTLYGGDSEYRLKQEIVLGIGGARMLAALNFTVRKYHMNEGHAALLTLELLNNIRAPIENTLNERASWDVQQVMDRCVFTTHTPVAAGHDKFPWPVVEKILPEIVPFALLRDLIGKDSLNMTILALKLSRYVNGVAKKHGEISQSMFPGFEIHAITNGIHPFTWASPFFVQLYDRHLPGWAFEPELLVRVDTISDEDFWDAHQGAKAFLTLFIEETTGKKFDPEILTIGFARRYATYKRADLIFSDLQRLVDIGNGKLQLVFAGKSHPHDAPGKELIHRIHEGIHSLSGKIEVVFLQNYNMDVAYRLIPGVDLWLNTPKRPLEASGTSGMKAALNGVPNFSILDGWWIEGHIEDVTGWAIGPPPREKSLAENGSDQEDARDLYDKLEKKIIPRYYEDRAGWIRVMKNAVSKNAYYFNTHVMMRRYVTEAYIR</sequence>
<dbReference type="OrthoDB" id="7229284at2"/>
<evidence type="ECO:0000256" key="3">
    <source>
        <dbReference type="ARBA" id="ARBA00006047"/>
    </source>
</evidence>
<evidence type="ECO:0000256" key="8">
    <source>
        <dbReference type="ARBA" id="ARBA00023277"/>
    </source>
</evidence>
<protein>
    <recommendedName>
        <fullName evidence="4">glycogen phosphorylase</fullName>
        <ecNumber evidence="4">2.4.1.1</ecNumber>
    </recommendedName>
</protein>
<dbReference type="PROSITE" id="PS00102">
    <property type="entry name" value="PHOSPHORYLASE"/>
    <property type="match status" value="1"/>
</dbReference>
<dbReference type="AlphaFoldDB" id="A0A0B5FR94"/>
<organism evidence="10 11">
    <name type="scientific">Geoalkalibacter subterraneus</name>
    <dbReference type="NCBI Taxonomy" id="483547"/>
    <lineage>
        <taxon>Bacteria</taxon>
        <taxon>Pseudomonadati</taxon>
        <taxon>Thermodesulfobacteriota</taxon>
        <taxon>Desulfuromonadia</taxon>
        <taxon>Desulfuromonadales</taxon>
        <taxon>Geoalkalibacteraceae</taxon>
        <taxon>Geoalkalibacter</taxon>
    </lineage>
</organism>
<keyword evidence="5" id="KW-0328">Glycosyltransferase</keyword>
<evidence type="ECO:0000256" key="9">
    <source>
        <dbReference type="ARBA" id="ARBA00025174"/>
    </source>
</evidence>
<comment type="catalytic activity">
    <reaction evidence="1">
        <text>[(1-&gt;4)-alpha-D-glucosyl](n) + phosphate = [(1-&gt;4)-alpha-D-glucosyl](n-1) + alpha-D-glucose 1-phosphate</text>
        <dbReference type="Rhea" id="RHEA:41732"/>
        <dbReference type="Rhea" id="RHEA-COMP:9584"/>
        <dbReference type="Rhea" id="RHEA-COMP:9586"/>
        <dbReference type="ChEBI" id="CHEBI:15444"/>
        <dbReference type="ChEBI" id="CHEBI:43474"/>
        <dbReference type="ChEBI" id="CHEBI:58601"/>
        <dbReference type="EC" id="2.4.1.1"/>
    </reaction>
</comment>
<evidence type="ECO:0000313" key="11">
    <source>
        <dbReference type="Proteomes" id="UP000035036"/>
    </source>
</evidence>
<comment type="similarity">
    <text evidence="3">Belongs to the glycogen phosphorylase family.</text>
</comment>
<dbReference type="InterPro" id="IPR000811">
    <property type="entry name" value="Glyco_trans_35"/>
</dbReference>
<dbReference type="EMBL" id="CP010311">
    <property type="protein sequence ID" value="AJF06640.1"/>
    <property type="molecule type" value="Genomic_DNA"/>
</dbReference>
<keyword evidence="8" id="KW-0119">Carbohydrate metabolism</keyword>
<dbReference type="InterPro" id="IPR011834">
    <property type="entry name" value="Agluc_phsphrylas"/>
</dbReference>
<dbReference type="GO" id="GO:0008184">
    <property type="term" value="F:glycogen phosphorylase activity"/>
    <property type="evidence" value="ECO:0007669"/>
    <property type="project" value="InterPro"/>
</dbReference>
<evidence type="ECO:0000256" key="4">
    <source>
        <dbReference type="ARBA" id="ARBA00012591"/>
    </source>
</evidence>
<dbReference type="InterPro" id="IPR035090">
    <property type="entry name" value="Pyridoxal_P_attach_site"/>
</dbReference>
<dbReference type="STRING" id="483547.GSUB_08910"/>
<keyword evidence="6" id="KW-0808">Transferase</keyword>
<keyword evidence="7" id="KW-0663">Pyridoxal phosphate</keyword>
<reference evidence="10 11" key="1">
    <citation type="journal article" date="2015" name="Genome Announc.">
        <title>Genomes of Geoalkalibacter ferrihydriticus Z-0531T and Geoalkalibacter subterraneus Red1T, Two Haloalkaliphilic Metal-Reducing Deltaproteobacteria.</title>
        <authorList>
            <person name="Badalamenti J.P."/>
            <person name="Krajmalnik-Brown R."/>
            <person name="Torres C.I."/>
            <person name="Bond D.R."/>
        </authorList>
    </citation>
    <scope>NUCLEOTIDE SEQUENCE [LARGE SCALE GENOMIC DNA]</scope>
    <source>
        <strain evidence="10 11">Red1</strain>
    </source>
</reference>
<evidence type="ECO:0000256" key="6">
    <source>
        <dbReference type="ARBA" id="ARBA00022679"/>
    </source>
</evidence>
<dbReference type="GO" id="GO:0005975">
    <property type="term" value="P:carbohydrate metabolic process"/>
    <property type="evidence" value="ECO:0007669"/>
    <property type="project" value="InterPro"/>
</dbReference>
<evidence type="ECO:0000256" key="7">
    <source>
        <dbReference type="ARBA" id="ARBA00022898"/>
    </source>
</evidence>
<dbReference type="NCBIfam" id="TIGR02094">
    <property type="entry name" value="more_P_ylases"/>
    <property type="match status" value="1"/>
</dbReference>
<evidence type="ECO:0000256" key="5">
    <source>
        <dbReference type="ARBA" id="ARBA00022676"/>
    </source>
</evidence>
<gene>
    <name evidence="10" type="ORF">GSUB_08910</name>
</gene>
<name>A0A0B5FR94_9BACT</name>
<evidence type="ECO:0000313" key="10">
    <source>
        <dbReference type="EMBL" id="AJF06640.1"/>
    </source>
</evidence>